<dbReference type="EMBL" id="MCIF01000002">
    <property type="protein sequence ID" value="RAQ94085.1"/>
    <property type="molecule type" value="Genomic_DNA"/>
</dbReference>
<organism evidence="2 3">
    <name type="scientific">Thermogemmatispora tikiterensis</name>
    <dbReference type="NCBI Taxonomy" id="1825093"/>
    <lineage>
        <taxon>Bacteria</taxon>
        <taxon>Bacillati</taxon>
        <taxon>Chloroflexota</taxon>
        <taxon>Ktedonobacteria</taxon>
        <taxon>Thermogemmatisporales</taxon>
        <taxon>Thermogemmatisporaceae</taxon>
        <taxon>Thermogemmatispora</taxon>
    </lineage>
</organism>
<reference evidence="2 3" key="1">
    <citation type="submission" date="2016-08" db="EMBL/GenBank/DDBJ databases">
        <title>Analysis of Carbohydrate Active Enzymes in Thermogemmatispora T81 Reveals Carbohydrate Degradation Ability.</title>
        <authorList>
            <person name="Tomazini A."/>
            <person name="Lal S."/>
            <person name="Stott M."/>
            <person name="Henrissat B."/>
            <person name="Polikarpov I."/>
            <person name="Sparling R."/>
            <person name="Levin D.B."/>
        </authorList>
    </citation>
    <scope>NUCLEOTIDE SEQUENCE [LARGE SCALE GENOMIC DNA]</scope>
    <source>
        <strain evidence="2 3">T81</strain>
    </source>
</reference>
<evidence type="ECO:0000256" key="1">
    <source>
        <dbReference type="SAM" id="Phobius"/>
    </source>
</evidence>
<protein>
    <submittedName>
        <fullName evidence="2">Uncharacterized protein</fullName>
    </submittedName>
</protein>
<accession>A0A328VIH3</accession>
<evidence type="ECO:0000313" key="2">
    <source>
        <dbReference type="EMBL" id="RAQ94085.1"/>
    </source>
</evidence>
<keyword evidence="1" id="KW-0472">Membrane</keyword>
<dbReference type="Proteomes" id="UP000248706">
    <property type="component" value="Unassembled WGS sequence"/>
</dbReference>
<gene>
    <name evidence="2" type="ORF">A4R35_00975</name>
</gene>
<keyword evidence="3" id="KW-1185">Reference proteome</keyword>
<feature type="transmembrane region" description="Helical" evidence="1">
    <location>
        <begin position="28"/>
        <end position="48"/>
    </location>
</feature>
<comment type="caution">
    <text evidence="2">The sequence shown here is derived from an EMBL/GenBank/DDBJ whole genome shotgun (WGS) entry which is preliminary data.</text>
</comment>
<name>A0A328VIH3_9CHLR</name>
<proteinExistence type="predicted"/>
<evidence type="ECO:0000313" key="3">
    <source>
        <dbReference type="Proteomes" id="UP000248706"/>
    </source>
</evidence>
<feature type="transmembrane region" description="Helical" evidence="1">
    <location>
        <begin position="54"/>
        <end position="77"/>
    </location>
</feature>
<dbReference type="RefSeq" id="WP_112425699.1">
    <property type="nucleotide sequence ID" value="NZ_MCIF01000002.1"/>
</dbReference>
<dbReference type="AlphaFoldDB" id="A0A328VIH3"/>
<keyword evidence="1" id="KW-0812">Transmembrane</keyword>
<keyword evidence="1" id="KW-1133">Transmembrane helix</keyword>
<sequence length="189" mass="20529">MSDHCQAWANKAKKVRDRALAGLIREANLLYLASAVLTVTGDILSLFVTRSVPGFATGTITLIVDTGALLMAIGNIFPQWLPFFEKVFSVLLNLKGLADMVLAAWDSANWWVKNTAAATADLLQWLAVGPEQALARLTLIMLKPAVVGLLSMGADLLSSRYLALEAEVSAQEMMPIEQWCAQFKGCPSY</sequence>